<dbReference type="InterPro" id="IPR029063">
    <property type="entry name" value="SAM-dependent_MTases_sf"/>
</dbReference>
<dbReference type="GO" id="GO:0032259">
    <property type="term" value="P:methylation"/>
    <property type="evidence" value="ECO:0007669"/>
    <property type="project" value="UniProtKB-KW"/>
</dbReference>
<proteinExistence type="predicted"/>
<keyword evidence="2" id="KW-0808">Transferase</keyword>
<dbReference type="Pfam" id="PF13847">
    <property type="entry name" value="Methyltransf_31"/>
    <property type="match status" value="1"/>
</dbReference>
<dbReference type="GeneID" id="95967159"/>
<evidence type="ECO:0000313" key="3">
    <source>
        <dbReference type="Proteomes" id="UP001451606"/>
    </source>
</evidence>
<dbReference type="PANTHER" id="PTHR43861">
    <property type="entry name" value="TRANS-ACONITATE 2-METHYLTRANSFERASE-RELATED"/>
    <property type="match status" value="1"/>
</dbReference>
<dbReference type="PANTHER" id="PTHR43861:SF1">
    <property type="entry name" value="TRANS-ACONITATE 2-METHYLTRANSFERASE"/>
    <property type="match status" value="1"/>
</dbReference>
<gene>
    <name evidence="2" type="ORF">OXIME_000434</name>
</gene>
<keyword evidence="3" id="KW-1185">Reference proteome</keyword>
<dbReference type="KEGG" id="omr:OXIME_000434"/>
<dbReference type="GO" id="GO:0008168">
    <property type="term" value="F:methyltransferase activity"/>
    <property type="evidence" value="ECO:0007669"/>
    <property type="project" value="UniProtKB-KW"/>
</dbReference>
<dbReference type="Gene3D" id="3.40.50.150">
    <property type="entry name" value="Vaccinia Virus protein VP39"/>
    <property type="match status" value="1"/>
</dbReference>
<evidence type="ECO:0000313" key="2">
    <source>
        <dbReference type="EMBL" id="WYX99889.1"/>
    </source>
</evidence>
<reference evidence="2 3" key="1">
    <citation type="submission" date="2023-09" db="EMBL/GenBank/DDBJ databases">
        <authorList>
            <person name="Golyshina O.V."/>
            <person name="Lunev E.A."/>
            <person name="Bargiela R."/>
            <person name="Gaines M.C."/>
            <person name="Daum B."/>
            <person name="Bale N.J."/>
            <person name="Koenen M."/>
            <person name="Sinninghe Damst J.S."/>
            <person name="Yakimov M."/>
            <person name="Golyshin P.N."/>
        </authorList>
    </citation>
    <scope>NUCLEOTIDE SEQUENCE [LARGE SCALE GENOMIC DNA]</scope>
    <source>
        <strain evidence="2 3">M1</strain>
    </source>
</reference>
<dbReference type="RefSeq" id="WP_393971848.1">
    <property type="nucleotide sequence ID" value="NZ_CP133772.1"/>
</dbReference>
<protein>
    <submittedName>
        <fullName evidence="2">Class I SAM-dependent methyltransferase</fullName>
    </submittedName>
</protein>
<dbReference type="InterPro" id="IPR025714">
    <property type="entry name" value="Methyltranfer_dom"/>
</dbReference>
<dbReference type="EMBL" id="CP133772">
    <property type="protein sequence ID" value="WYX99889.1"/>
    <property type="molecule type" value="Genomic_DNA"/>
</dbReference>
<sequence>MEEQYKKDLYERGEERFGSIGSRMYSFSRIIPTVRNFYKFVLEDLNSMEFQNILDIGCGDGHVIIELAKARSNFKGRGIDPSQQMVNVATKRSKGSGVEQRINFKIGSSREIPDKDKYNVIYTTMSFHHWKEREKSIEGIMQRLKQGGSFIVYEVTDNGSFSKRFVKSHLMDAHTFQRIAQNIGLEIDLKEKSGFIRCMFKRSI</sequence>
<dbReference type="Proteomes" id="UP001451606">
    <property type="component" value="Chromosome"/>
</dbReference>
<evidence type="ECO:0000259" key="1">
    <source>
        <dbReference type="Pfam" id="PF13847"/>
    </source>
</evidence>
<accession>A0AAX4NGN8</accession>
<feature type="domain" description="Methyltransferase" evidence="1">
    <location>
        <begin position="52"/>
        <end position="162"/>
    </location>
</feature>
<dbReference type="SUPFAM" id="SSF53335">
    <property type="entry name" value="S-adenosyl-L-methionine-dependent methyltransferases"/>
    <property type="match status" value="1"/>
</dbReference>
<dbReference type="AlphaFoldDB" id="A0AAX4NGN8"/>
<dbReference type="CDD" id="cd02440">
    <property type="entry name" value="AdoMet_MTases"/>
    <property type="match status" value="1"/>
</dbReference>
<organism evidence="2 3">
    <name type="scientific">Oxyplasma meridianum</name>
    <dbReference type="NCBI Taxonomy" id="3073602"/>
    <lineage>
        <taxon>Archaea</taxon>
        <taxon>Methanobacteriati</taxon>
        <taxon>Thermoplasmatota</taxon>
        <taxon>Thermoplasmata</taxon>
        <taxon>Thermoplasmatales</taxon>
        <taxon>Thermoplasmataceae</taxon>
        <taxon>Oxyplasma</taxon>
    </lineage>
</organism>
<name>A0AAX4NGN8_9ARCH</name>
<keyword evidence="2" id="KW-0489">Methyltransferase</keyword>